<dbReference type="STRING" id="266892.SAMN04488054_14010"/>
<dbReference type="SUPFAM" id="SSF51695">
    <property type="entry name" value="PLC-like phosphodiesterases"/>
    <property type="match status" value="1"/>
</dbReference>
<evidence type="ECO:0000259" key="1">
    <source>
        <dbReference type="PROSITE" id="PS51704"/>
    </source>
</evidence>
<dbReference type="InterPro" id="IPR030395">
    <property type="entry name" value="GP_PDE_dom"/>
</dbReference>
<name>A0A1I4QC89_9BACI</name>
<dbReference type="GO" id="GO:0006629">
    <property type="term" value="P:lipid metabolic process"/>
    <property type="evidence" value="ECO:0007669"/>
    <property type="project" value="InterPro"/>
</dbReference>
<proteinExistence type="predicted"/>
<dbReference type="AlphaFoldDB" id="A0A1I4QC89"/>
<dbReference type="Gene3D" id="3.20.20.190">
    <property type="entry name" value="Phosphatidylinositol (PI) phosphodiesterase"/>
    <property type="match status" value="1"/>
</dbReference>
<dbReference type="GO" id="GO:0008081">
    <property type="term" value="F:phosphoric diester hydrolase activity"/>
    <property type="evidence" value="ECO:0007669"/>
    <property type="project" value="InterPro"/>
</dbReference>
<dbReference type="RefSeq" id="WP_177195613.1">
    <property type="nucleotide sequence ID" value="NZ_FOTY01000040.1"/>
</dbReference>
<sequence>MIRNDSMTIIAHRGSPAPGVKENTVASFQRAAALGADVMETDIRRTKDGKLVCAHYHSWRGKAIQHMSYSQWSTMTQKREGWTPSLLQDLLPLFHEGYKFNLELKEKGLEKQVLGEIPDHTNLLFSSFDEKIIQYMKEIEPSCQTALLIGRFDLNQERRRPFQWWRDYFPEKRLKEAGADIVCPHFRLAGPRFIERMHEEGYKVYVWTVNQPGRLKKIKKCGADGVFTDNVKEAERII</sequence>
<feature type="domain" description="GP-PDE" evidence="1">
    <location>
        <begin position="7"/>
        <end position="238"/>
    </location>
</feature>
<organism evidence="2 3">
    <name type="scientific">Salibacterium qingdaonense</name>
    <dbReference type="NCBI Taxonomy" id="266892"/>
    <lineage>
        <taxon>Bacteria</taxon>
        <taxon>Bacillati</taxon>
        <taxon>Bacillota</taxon>
        <taxon>Bacilli</taxon>
        <taxon>Bacillales</taxon>
        <taxon>Bacillaceae</taxon>
    </lineage>
</organism>
<dbReference type="PROSITE" id="PS51704">
    <property type="entry name" value="GP_PDE"/>
    <property type="match status" value="1"/>
</dbReference>
<dbReference type="PANTHER" id="PTHR46211:SF14">
    <property type="entry name" value="GLYCEROPHOSPHODIESTER PHOSPHODIESTERASE"/>
    <property type="match status" value="1"/>
</dbReference>
<accession>A0A1I4QC89</accession>
<dbReference type="Proteomes" id="UP000199668">
    <property type="component" value="Unassembled WGS sequence"/>
</dbReference>
<dbReference type="InterPro" id="IPR017946">
    <property type="entry name" value="PLC-like_Pdiesterase_TIM-brl"/>
</dbReference>
<dbReference type="EMBL" id="FOTY01000040">
    <property type="protein sequence ID" value="SFM37657.1"/>
    <property type="molecule type" value="Genomic_DNA"/>
</dbReference>
<keyword evidence="3" id="KW-1185">Reference proteome</keyword>
<gene>
    <name evidence="2" type="ORF">SAMN04488054_14010</name>
</gene>
<dbReference type="CDD" id="cd08556">
    <property type="entry name" value="GDPD"/>
    <property type="match status" value="1"/>
</dbReference>
<evidence type="ECO:0000313" key="2">
    <source>
        <dbReference type="EMBL" id="SFM37657.1"/>
    </source>
</evidence>
<reference evidence="2 3" key="1">
    <citation type="submission" date="2016-10" db="EMBL/GenBank/DDBJ databases">
        <authorList>
            <person name="de Groot N.N."/>
        </authorList>
    </citation>
    <scope>NUCLEOTIDE SEQUENCE [LARGE SCALE GENOMIC DNA]</scope>
    <source>
        <strain evidence="2 3">CGMCC 1.6134</strain>
    </source>
</reference>
<dbReference type="PANTHER" id="PTHR46211">
    <property type="entry name" value="GLYCEROPHOSPHORYL DIESTER PHOSPHODIESTERASE"/>
    <property type="match status" value="1"/>
</dbReference>
<dbReference type="Pfam" id="PF03009">
    <property type="entry name" value="GDPD"/>
    <property type="match status" value="1"/>
</dbReference>
<evidence type="ECO:0000313" key="3">
    <source>
        <dbReference type="Proteomes" id="UP000199668"/>
    </source>
</evidence>
<protein>
    <submittedName>
        <fullName evidence="2">Glycerophosphoryl diester phosphodiesterase family protein</fullName>
    </submittedName>
</protein>